<dbReference type="PANTHER" id="PTHR15963:SF3">
    <property type="entry name" value="PROTEIN TAMALIN"/>
    <property type="match status" value="1"/>
</dbReference>
<evidence type="ECO:0000256" key="2">
    <source>
        <dbReference type="ARBA" id="ARBA00004556"/>
    </source>
</evidence>
<evidence type="ECO:0000256" key="5">
    <source>
        <dbReference type="ARBA" id="ARBA00022490"/>
    </source>
</evidence>
<dbReference type="STRING" id="9643.ENSUAMP00000017523"/>
<keyword evidence="15" id="KW-1185">Reference proteome</keyword>
<evidence type="ECO:0000256" key="7">
    <source>
        <dbReference type="ARBA" id="ARBA00023018"/>
    </source>
</evidence>
<dbReference type="Proteomes" id="UP000291022">
    <property type="component" value="Unassembled WGS sequence"/>
</dbReference>
<dbReference type="GO" id="GO:0099149">
    <property type="term" value="P:regulation of postsynaptic neurotransmitter receptor internalization"/>
    <property type="evidence" value="ECO:0007669"/>
    <property type="project" value="Ensembl"/>
</dbReference>
<reference evidence="14" key="2">
    <citation type="submission" date="2025-08" db="UniProtKB">
        <authorList>
            <consortium name="Ensembl"/>
        </authorList>
    </citation>
    <scope>IDENTIFICATION</scope>
</reference>
<feature type="region of interest" description="Disordered" evidence="12">
    <location>
        <begin position="1"/>
        <end position="52"/>
    </location>
</feature>
<feature type="region of interest" description="Disordered" evidence="12">
    <location>
        <begin position="296"/>
        <end position="320"/>
    </location>
</feature>
<evidence type="ECO:0000256" key="10">
    <source>
        <dbReference type="ARBA" id="ARBA00034100"/>
    </source>
</evidence>
<evidence type="ECO:0000313" key="15">
    <source>
        <dbReference type="Proteomes" id="UP000291022"/>
    </source>
</evidence>
<keyword evidence="6" id="KW-0597">Phosphoprotein</keyword>
<reference evidence="14" key="3">
    <citation type="submission" date="2025-09" db="UniProtKB">
        <authorList>
            <consortium name="Ensembl"/>
        </authorList>
    </citation>
    <scope>IDENTIFICATION</scope>
</reference>
<dbReference type="InterPro" id="IPR052122">
    <property type="entry name" value="Intracell_Traff_Signaling_Reg"/>
</dbReference>
<organism evidence="14 15">
    <name type="scientific">Ursus americanus</name>
    <name type="common">American black bear</name>
    <name type="synonym">Euarctos americanus</name>
    <dbReference type="NCBI Taxonomy" id="9643"/>
    <lineage>
        <taxon>Eukaryota</taxon>
        <taxon>Metazoa</taxon>
        <taxon>Chordata</taxon>
        <taxon>Craniata</taxon>
        <taxon>Vertebrata</taxon>
        <taxon>Euteleostomi</taxon>
        <taxon>Mammalia</taxon>
        <taxon>Eutheria</taxon>
        <taxon>Laurasiatheria</taxon>
        <taxon>Carnivora</taxon>
        <taxon>Caniformia</taxon>
        <taxon>Ursidae</taxon>
        <taxon>Ursus</taxon>
    </lineage>
</organism>
<dbReference type="GO" id="GO:0045211">
    <property type="term" value="C:postsynaptic membrane"/>
    <property type="evidence" value="ECO:0007669"/>
    <property type="project" value="UniProtKB-SubCell"/>
</dbReference>
<evidence type="ECO:0000313" key="14">
    <source>
        <dbReference type="Ensembl" id="ENSUAMP00000017523.1"/>
    </source>
</evidence>
<protein>
    <submittedName>
        <fullName evidence="14">Trafficking regulator and scaffold protein tamalin</fullName>
    </submittedName>
</protein>
<sequence>MTLRRLRKLQQKEEAAAAPDPAARAPDSEVAPPTPAPTPASGPRAAAASSGAPGDELYAALEDYHPAELYRALAVSGGTLPRRKGSGFRWKNLGQSPEQQRKVLTLEKEENQTFGFEIQTYGLHHREEQRVEMVTFVCRVHESSPAQLAGLTPGDTIASVNGLNVEGIRHREIVDIIKASGNVLRLETLYGTSIRKAELEARLQYLKQTLYEKWGEYRSLMVQEQRLVHGLVVKDPSIYDTLESVRSCLYGAGLLPGSLPFGPLLAAPGGPRGAVRRAGGDADDQVLDTQECFQGAVSAEGGPPPSPHSQPWGGGGEEAPPPLWLMLASVDPSHDIPLGLGVASAPHLHLAALPSSLVPGEGEHSIRKMELPQAPCLNSCSAAMTNSSSQRLGARGGALSYFCSQSPGLPGDQLPRQSLAPCRRRGLQRPPRLSPPSRAPQPLSEQPPPSSWAASLRSRVGTPHPG</sequence>
<dbReference type="GeneTree" id="ENSGT00530000063734"/>
<dbReference type="GO" id="GO:0007165">
    <property type="term" value="P:signal transduction"/>
    <property type="evidence" value="ECO:0007669"/>
    <property type="project" value="Ensembl"/>
</dbReference>
<dbReference type="AlphaFoldDB" id="A0A452RFH2"/>
<evidence type="ECO:0000256" key="8">
    <source>
        <dbReference type="ARBA" id="ARBA00023136"/>
    </source>
</evidence>
<keyword evidence="5" id="KW-0963">Cytoplasm</keyword>
<dbReference type="Ensembl" id="ENSUAMT00000019608.1">
    <property type="protein sequence ID" value="ENSUAMP00000017523.1"/>
    <property type="gene ID" value="ENSUAMG00000013903.1"/>
</dbReference>
<dbReference type="PANTHER" id="PTHR15963">
    <property type="entry name" value="GENERAL RECEPTOR FOR PHOSPHOINOSITIDES 1-ASSOCIATED SCAFFOLD PROTEIN-RELATED"/>
    <property type="match status" value="1"/>
</dbReference>
<feature type="compositionally biased region" description="Pro residues" evidence="12">
    <location>
        <begin position="432"/>
        <end position="450"/>
    </location>
</feature>
<evidence type="ECO:0000259" key="13">
    <source>
        <dbReference type="PROSITE" id="PS50106"/>
    </source>
</evidence>
<keyword evidence="8" id="KW-0472">Membrane</keyword>
<name>A0A452RFH2_URSAM</name>
<dbReference type="GO" id="GO:0048471">
    <property type="term" value="C:perinuclear region of cytoplasm"/>
    <property type="evidence" value="ECO:0007669"/>
    <property type="project" value="UniProtKB-SubCell"/>
</dbReference>
<evidence type="ECO:0000256" key="1">
    <source>
        <dbReference type="ARBA" id="ARBA00004413"/>
    </source>
</evidence>
<dbReference type="FunFam" id="2.30.42.10:FF:000157">
    <property type="entry name" value="General receptor for phosphoinositides 1-associated scaffold protein"/>
    <property type="match status" value="1"/>
</dbReference>
<evidence type="ECO:0000256" key="4">
    <source>
        <dbReference type="ARBA" id="ARBA00022481"/>
    </source>
</evidence>
<feature type="compositionally biased region" description="Low complexity" evidence="12">
    <location>
        <begin position="16"/>
        <end position="25"/>
    </location>
</feature>
<dbReference type="GO" id="GO:0098978">
    <property type="term" value="C:glutamatergic synapse"/>
    <property type="evidence" value="ECO:0007669"/>
    <property type="project" value="Ensembl"/>
</dbReference>
<dbReference type="InterPro" id="IPR001478">
    <property type="entry name" value="PDZ"/>
</dbReference>
<evidence type="ECO:0000256" key="9">
    <source>
        <dbReference type="ARBA" id="ARBA00023257"/>
    </source>
</evidence>
<comment type="function">
    <text evidence="11">Plays a role in intracellular trafficking and contributes to the macromolecular organization of group 1 metabotropic glutamate receptors (mGluRs) at synapses.</text>
</comment>
<evidence type="ECO:0000256" key="12">
    <source>
        <dbReference type="SAM" id="MobiDB-lite"/>
    </source>
</evidence>
<keyword evidence="7" id="KW-0770">Synapse</keyword>
<evidence type="ECO:0000256" key="3">
    <source>
        <dbReference type="ARBA" id="ARBA00022475"/>
    </source>
</evidence>
<keyword evidence="4" id="KW-0488">Methylation</keyword>
<keyword evidence="3" id="KW-1003">Cell membrane</keyword>
<gene>
    <name evidence="14" type="primary">TAMALIN</name>
</gene>
<dbReference type="InterPro" id="IPR036034">
    <property type="entry name" value="PDZ_sf"/>
</dbReference>
<dbReference type="Gene3D" id="2.30.42.10">
    <property type="match status" value="1"/>
</dbReference>
<accession>A0A452RFH2</accession>
<evidence type="ECO:0000256" key="6">
    <source>
        <dbReference type="ARBA" id="ARBA00022553"/>
    </source>
</evidence>
<comment type="subcellular location">
    <subcellularLocation>
        <location evidence="1">Cell membrane</location>
        <topology evidence="1">Peripheral membrane protein</topology>
        <orientation evidence="1">Cytoplasmic side</orientation>
    </subcellularLocation>
    <subcellularLocation>
        <location evidence="2">Cytoplasm</location>
        <location evidence="2">Perinuclear region</location>
    </subcellularLocation>
    <subcellularLocation>
        <location evidence="10">Postsynaptic cell membrane</location>
    </subcellularLocation>
</comment>
<dbReference type="SMART" id="SM00228">
    <property type="entry name" value="PDZ"/>
    <property type="match status" value="1"/>
</dbReference>
<dbReference type="SUPFAM" id="SSF50156">
    <property type="entry name" value="PDZ domain-like"/>
    <property type="match status" value="1"/>
</dbReference>
<proteinExistence type="predicted"/>
<dbReference type="PROSITE" id="PS50106">
    <property type="entry name" value="PDZ"/>
    <property type="match status" value="1"/>
</dbReference>
<dbReference type="CDD" id="cd06713">
    <property type="entry name" value="PDZ_tamalin_CYTIP-like"/>
    <property type="match status" value="1"/>
</dbReference>
<dbReference type="Pfam" id="PF00595">
    <property type="entry name" value="PDZ"/>
    <property type="match status" value="1"/>
</dbReference>
<feature type="domain" description="PDZ" evidence="13">
    <location>
        <begin position="103"/>
        <end position="192"/>
    </location>
</feature>
<keyword evidence="9" id="KW-0628">Postsynaptic cell membrane</keyword>
<feature type="region of interest" description="Disordered" evidence="12">
    <location>
        <begin position="407"/>
        <end position="466"/>
    </location>
</feature>
<reference evidence="15" key="1">
    <citation type="submission" date="2016-06" db="EMBL/GenBank/DDBJ databases">
        <title>De novo assembly and RNA-Seq shows season-dependent expression and editing in black bear kidneys.</title>
        <authorList>
            <person name="Korstanje R."/>
            <person name="Srivastava A."/>
            <person name="Sarsani V.K."/>
            <person name="Sheehan S.M."/>
            <person name="Seger R.L."/>
            <person name="Barter M.E."/>
            <person name="Lindqvist C."/>
            <person name="Brody L.C."/>
            <person name="Mullikin J.C."/>
        </authorList>
    </citation>
    <scope>NUCLEOTIDE SEQUENCE [LARGE SCALE GENOMIC DNA]</scope>
</reference>
<evidence type="ECO:0000256" key="11">
    <source>
        <dbReference type="ARBA" id="ARBA00058705"/>
    </source>
</evidence>
<feature type="compositionally biased region" description="Low complexity" evidence="12">
    <location>
        <begin position="41"/>
        <end position="52"/>
    </location>
</feature>